<dbReference type="Proteomes" id="UP001501353">
    <property type="component" value="Unassembled WGS sequence"/>
</dbReference>
<sequence>MTRLHWLMAAALVVAAGLALFGDKTADTGIAEPVTRAPVPMLAGSATPRPVAPVVGAILVLQPRQALIGGAGSGKPDALFGSQSWMPPPPPPVVVKPLPAPPPQAPPLPFTYLGKKMEDGRWEVFLARGEQTFIVHEQSVIDGVYRIEAITPPQMSITYLPLRHIQTLTIGGMN</sequence>
<dbReference type="EMBL" id="BAAAZE010000013">
    <property type="protein sequence ID" value="GAA4030742.1"/>
    <property type="molecule type" value="Genomic_DNA"/>
</dbReference>
<evidence type="ECO:0008006" key="4">
    <source>
        <dbReference type="Google" id="ProtNLM"/>
    </source>
</evidence>
<feature type="signal peptide" evidence="1">
    <location>
        <begin position="1"/>
        <end position="26"/>
    </location>
</feature>
<accession>A0ABP7TSV5</accession>
<evidence type="ECO:0000256" key="1">
    <source>
        <dbReference type="SAM" id="SignalP"/>
    </source>
</evidence>
<keyword evidence="1" id="KW-0732">Signal</keyword>
<gene>
    <name evidence="2" type="ORF">GCM10022212_31470</name>
</gene>
<protein>
    <recommendedName>
        <fullName evidence="4">Prolin-rich transmembrane protein</fullName>
    </recommendedName>
</protein>
<keyword evidence="3" id="KW-1185">Reference proteome</keyword>
<dbReference type="RefSeq" id="WP_344764684.1">
    <property type="nucleotide sequence ID" value="NZ_BAAAZE010000013.1"/>
</dbReference>
<evidence type="ECO:0000313" key="3">
    <source>
        <dbReference type="Proteomes" id="UP001501353"/>
    </source>
</evidence>
<feature type="chain" id="PRO_5046218529" description="Prolin-rich transmembrane protein" evidence="1">
    <location>
        <begin position="27"/>
        <end position="174"/>
    </location>
</feature>
<organism evidence="2 3">
    <name type="scientific">Actimicrobium antarcticum</name>
    <dbReference type="NCBI Taxonomy" id="1051899"/>
    <lineage>
        <taxon>Bacteria</taxon>
        <taxon>Pseudomonadati</taxon>
        <taxon>Pseudomonadota</taxon>
        <taxon>Betaproteobacteria</taxon>
        <taxon>Burkholderiales</taxon>
        <taxon>Oxalobacteraceae</taxon>
        <taxon>Actimicrobium</taxon>
    </lineage>
</organism>
<name>A0ABP7TSV5_9BURK</name>
<reference evidence="3" key="1">
    <citation type="journal article" date="2019" name="Int. J. Syst. Evol. Microbiol.">
        <title>The Global Catalogue of Microorganisms (GCM) 10K type strain sequencing project: providing services to taxonomists for standard genome sequencing and annotation.</title>
        <authorList>
            <consortium name="The Broad Institute Genomics Platform"/>
            <consortium name="The Broad Institute Genome Sequencing Center for Infectious Disease"/>
            <person name="Wu L."/>
            <person name="Ma J."/>
        </authorList>
    </citation>
    <scope>NUCLEOTIDE SEQUENCE [LARGE SCALE GENOMIC DNA]</scope>
    <source>
        <strain evidence="3">JCM 16673</strain>
    </source>
</reference>
<comment type="caution">
    <text evidence="2">The sequence shown here is derived from an EMBL/GenBank/DDBJ whole genome shotgun (WGS) entry which is preliminary data.</text>
</comment>
<proteinExistence type="predicted"/>
<evidence type="ECO:0000313" key="2">
    <source>
        <dbReference type="EMBL" id="GAA4030742.1"/>
    </source>
</evidence>